<comment type="caution">
    <text evidence="1">The sequence shown here is derived from an EMBL/GenBank/DDBJ whole genome shotgun (WGS) entry which is preliminary data.</text>
</comment>
<sequence>MKEMLEVVAYVNQQLNVVNLGNEFITSDDIKFDEVVRAQGRKCCKEKRRKLNDENSVVDALKKLQCTLEKQVEVNKKELELKREKDMKQFEMREQTLRKYLELEDTAQKLKIKDQ</sequence>
<gene>
    <name evidence="1" type="ORF">Fot_28021</name>
</gene>
<dbReference type="EMBL" id="JBFOLJ010000008">
    <property type="protein sequence ID" value="KAL2514050.1"/>
    <property type="molecule type" value="Genomic_DNA"/>
</dbReference>
<keyword evidence="2" id="KW-1185">Reference proteome</keyword>
<protein>
    <submittedName>
        <fullName evidence="1">NAM-associated domain-containing protein</fullName>
    </submittedName>
</protein>
<evidence type="ECO:0000313" key="2">
    <source>
        <dbReference type="Proteomes" id="UP001604277"/>
    </source>
</evidence>
<organism evidence="1 2">
    <name type="scientific">Forsythia ovata</name>
    <dbReference type="NCBI Taxonomy" id="205694"/>
    <lineage>
        <taxon>Eukaryota</taxon>
        <taxon>Viridiplantae</taxon>
        <taxon>Streptophyta</taxon>
        <taxon>Embryophyta</taxon>
        <taxon>Tracheophyta</taxon>
        <taxon>Spermatophyta</taxon>
        <taxon>Magnoliopsida</taxon>
        <taxon>eudicotyledons</taxon>
        <taxon>Gunneridae</taxon>
        <taxon>Pentapetalae</taxon>
        <taxon>asterids</taxon>
        <taxon>lamiids</taxon>
        <taxon>Lamiales</taxon>
        <taxon>Oleaceae</taxon>
        <taxon>Forsythieae</taxon>
        <taxon>Forsythia</taxon>
    </lineage>
</organism>
<name>A0ABD1TMT8_9LAMI</name>
<dbReference type="Proteomes" id="UP001604277">
    <property type="component" value="Unassembled WGS sequence"/>
</dbReference>
<proteinExistence type="predicted"/>
<evidence type="ECO:0000313" key="1">
    <source>
        <dbReference type="EMBL" id="KAL2514050.1"/>
    </source>
</evidence>
<accession>A0ABD1TMT8</accession>
<reference evidence="2" key="1">
    <citation type="submission" date="2024-07" db="EMBL/GenBank/DDBJ databases">
        <title>Two chromosome-level genome assemblies of Korean endemic species Abeliophyllum distichum and Forsythia ovata (Oleaceae).</title>
        <authorList>
            <person name="Jang H."/>
        </authorList>
    </citation>
    <scope>NUCLEOTIDE SEQUENCE [LARGE SCALE GENOMIC DNA]</scope>
</reference>
<dbReference type="AlphaFoldDB" id="A0ABD1TMT8"/>